<proteinExistence type="predicted"/>
<accession>A0A7S3VPS0</accession>
<feature type="compositionally biased region" description="Basic and acidic residues" evidence="1">
    <location>
        <begin position="34"/>
        <end position="53"/>
    </location>
</feature>
<organism evidence="2">
    <name type="scientific">Dunaliella tertiolecta</name>
    <name type="common">Green alga</name>
    <dbReference type="NCBI Taxonomy" id="3047"/>
    <lineage>
        <taxon>Eukaryota</taxon>
        <taxon>Viridiplantae</taxon>
        <taxon>Chlorophyta</taxon>
        <taxon>core chlorophytes</taxon>
        <taxon>Chlorophyceae</taxon>
        <taxon>CS clade</taxon>
        <taxon>Chlamydomonadales</taxon>
        <taxon>Dunaliellaceae</taxon>
        <taxon>Dunaliella</taxon>
    </lineage>
</organism>
<dbReference type="AlphaFoldDB" id="A0A7S3VPS0"/>
<reference evidence="2" key="1">
    <citation type="submission" date="2021-01" db="EMBL/GenBank/DDBJ databases">
        <authorList>
            <person name="Corre E."/>
            <person name="Pelletier E."/>
            <person name="Niang G."/>
            <person name="Scheremetjew M."/>
            <person name="Finn R."/>
            <person name="Kale V."/>
            <person name="Holt S."/>
            <person name="Cochrane G."/>
            <person name="Meng A."/>
            <person name="Brown T."/>
            <person name="Cohen L."/>
        </authorList>
    </citation>
    <scope>NUCLEOTIDE SEQUENCE</scope>
    <source>
        <strain evidence="2">CCMP1320</strain>
    </source>
</reference>
<feature type="compositionally biased region" description="Low complexity" evidence="1">
    <location>
        <begin position="56"/>
        <end position="67"/>
    </location>
</feature>
<evidence type="ECO:0000313" key="2">
    <source>
        <dbReference type="EMBL" id="CAE0499046.1"/>
    </source>
</evidence>
<evidence type="ECO:0000256" key="1">
    <source>
        <dbReference type="SAM" id="MobiDB-lite"/>
    </source>
</evidence>
<sequence>MHDISALQPPPMQRVCTQAPRRRDSSWQGQLAGDHLRVSNDTHVRSREMRGEDEGVGAAAAGDGATAGDDDDDDDGGVVMPAKRGRKNKLREVCICGSYTINKMCVHMVCKVCCENMEGYCMAHAL</sequence>
<gene>
    <name evidence="2" type="ORF">DTER00134_LOCUS14119</name>
</gene>
<dbReference type="EMBL" id="HBIP01023577">
    <property type="protein sequence ID" value="CAE0499046.1"/>
    <property type="molecule type" value="Transcribed_RNA"/>
</dbReference>
<feature type="region of interest" description="Disordered" evidence="1">
    <location>
        <begin position="1"/>
        <end position="82"/>
    </location>
</feature>
<protein>
    <submittedName>
        <fullName evidence="2">Uncharacterized protein</fullName>
    </submittedName>
</protein>
<name>A0A7S3VPS0_DUNTE</name>